<dbReference type="PANTHER" id="PTHR31435:SF10">
    <property type="entry name" value="BSR4717 PROTEIN"/>
    <property type="match status" value="1"/>
</dbReference>
<gene>
    <name evidence="2" type="ORF">ACFQ16_11140</name>
</gene>
<dbReference type="RefSeq" id="WP_263247829.1">
    <property type="nucleotide sequence ID" value="NZ_BAABLT010000017.1"/>
</dbReference>
<dbReference type="EMBL" id="JBHTIW010000006">
    <property type="protein sequence ID" value="MFD0920295.1"/>
    <property type="molecule type" value="Genomic_DNA"/>
</dbReference>
<accession>A0ABW3FSQ8</accession>
<reference evidence="3" key="1">
    <citation type="journal article" date="2019" name="Int. J. Syst. Evol. Microbiol.">
        <title>The Global Catalogue of Microorganisms (GCM) 10K type strain sequencing project: providing services to taxonomists for standard genome sequencing and annotation.</title>
        <authorList>
            <consortium name="The Broad Institute Genomics Platform"/>
            <consortium name="The Broad Institute Genome Sequencing Center for Infectious Disease"/>
            <person name="Wu L."/>
            <person name="Ma J."/>
        </authorList>
    </citation>
    <scope>NUCLEOTIDE SEQUENCE [LARGE SCALE GENOMIC DNA]</scope>
    <source>
        <strain evidence="3">CCUG 56401</strain>
    </source>
</reference>
<dbReference type="InterPro" id="IPR045057">
    <property type="entry name" value="Gcn5-rel_NAT"/>
</dbReference>
<dbReference type="EC" id="2.3.1.-" evidence="2"/>
<dbReference type="Pfam" id="PF14542">
    <property type="entry name" value="Acetyltransf_CG"/>
    <property type="match status" value="1"/>
</dbReference>
<keyword evidence="2" id="KW-0808">Transferase</keyword>
<dbReference type="CDD" id="cd04301">
    <property type="entry name" value="NAT_SF"/>
    <property type="match status" value="1"/>
</dbReference>
<dbReference type="PROSITE" id="PS51729">
    <property type="entry name" value="GNAT_YJDJ"/>
    <property type="match status" value="1"/>
</dbReference>
<dbReference type="PANTHER" id="PTHR31435">
    <property type="entry name" value="PROTEIN NATD1"/>
    <property type="match status" value="1"/>
</dbReference>
<dbReference type="SUPFAM" id="SSF55729">
    <property type="entry name" value="Acyl-CoA N-acyltransferases (Nat)"/>
    <property type="match status" value="1"/>
</dbReference>
<sequence>MTDPTAVHHDQARQRYRISADGEAAGFTAYLDRGDQRVFHHTEIDDRFRGRGLSGALLAEALADTRARGLRIVPVCPRVAGFLRGHPEFADVTDQPTPEVLRWLEAELP</sequence>
<dbReference type="InterPro" id="IPR031165">
    <property type="entry name" value="GNAT_YJDJ"/>
</dbReference>
<dbReference type="Proteomes" id="UP001597018">
    <property type="component" value="Unassembled WGS sequence"/>
</dbReference>
<dbReference type="GO" id="GO:0016746">
    <property type="term" value="F:acyltransferase activity"/>
    <property type="evidence" value="ECO:0007669"/>
    <property type="project" value="UniProtKB-KW"/>
</dbReference>
<feature type="domain" description="N-acetyltransferase" evidence="1">
    <location>
        <begin position="8"/>
        <end position="94"/>
    </location>
</feature>
<dbReference type="InterPro" id="IPR016181">
    <property type="entry name" value="Acyl_CoA_acyltransferase"/>
</dbReference>
<proteinExistence type="predicted"/>
<name>A0ABW3FSQ8_9PSEU</name>
<evidence type="ECO:0000313" key="3">
    <source>
        <dbReference type="Proteomes" id="UP001597018"/>
    </source>
</evidence>
<organism evidence="2 3">
    <name type="scientific">Saccharopolyspora rosea</name>
    <dbReference type="NCBI Taxonomy" id="524884"/>
    <lineage>
        <taxon>Bacteria</taxon>
        <taxon>Bacillati</taxon>
        <taxon>Actinomycetota</taxon>
        <taxon>Actinomycetes</taxon>
        <taxon>Pseudonocardiales</taxon>
        <taxon>Pseudonocardiaceae</taxon>
        <taxon>Saccharopolyspora</taxon>
    </lineage>
</organism>
<keyword evidence="2" id="KW-0012">Acyltransferase</keyword>
<protein>
    <submittedName>
        <fullName evidence="2">GNAT family N-acetyltransferase</fullName>
        <ecNumber evidence="2">2.3.1.-</ecNumber>
    </submittedName>
</protein>
<dbReference type="Gene3D" id="3.40.630.30">
    <property type="match status" value="1"/>
</dbReference>
<keyword evidence="3" id="KW-1185">Reference proteome</keyword>
<comment type="caution">
    <text evidence="2">The sequence shown here is derived from an EMBL/GenBank/DDBJ whole genome shotgun (WGS) entry which is preliminary data.</text>
</comment>
<evidence type="ECO:0000313" key="2">
    <source>
        <dbReference type="EMBL" id="MFD0920295.1"/>
    </source>
</evidence>
<evidence type="ECO:0000259" key="1">
    <source>
        <dbReference type="PROSITE" id="PS51729"/>
    </source>
</evidence>